<keyword evidence="2" id="KW-1185">Reference proteome</keyword>
<dbReference type="Gene3D" id="3.40.50.300">
    <property type="entry name" value="P-loop containing nucleotide triphosphate hydrolases"/>
    <property type="match status" value="1"/>
</dbReference>
<dbReference type="RefSeq" id="WP_126598309.1">
    <property type="nucleotide sequence ID" value="NZ_LR134510.1"/>
</dbReference>
<dbReference type="SUPFAM" id="SSF52540">
    <property type="entry name" value="P-loop containing nucleoside triphosphate hydrolases"/>
    <property type="match status" value="1"/>
</dbReference>
<sequence length="372" mass="41842">MLLLDGNNATVDSSRKVVVISPSKPIQDELAELLRSHGVEYVEVVGKSFESEDISLDAEETVGVVIDIESDTNVSEIVERVSAIVPQKIWCCLVGESDSISLAQRLAESNILYFNRKSQLNLMVTRITASKMTVPTIRNTVKVCVLGCKGGIGATFVSAQIANKIAKDKKVPVLLVQGSHGSQDLDLLFDKKLQGDIVEFEKNLDIFMGDFEHLPEDELEKYNFIIYDQPIFNVTKDEYIHYFNVASSFVLVAERHPDSLRVAKRFMEQCERQRSNNNQLIRTFVCVEDSRLEHSRLMSKADIESLLTCKVDAIVPFLKNTNAKTVLDIKMPKSNQKIIKQLAMLIIGALSREEGKKEQSSLFKTIWQKLIS</sequence>
<evidence type="ECO:0000313" key="1">
    <source>
        <dbReference type="EMBL" id="VEJ08868.1"/>
    </source>
</evidence>
<dbReference type="EMBL" id="LR134510">
    <property type="protein sequence ID" value="VEJ08868.1"/>
    <property type="molecule type" value="Genomic_DNA"/>
</dbReference>
<organism evidence="1 2">
    <name type="scientific">Actinobacillus delphinicola</name>
    <dbReference type="NCBI Taxonomy" id="51161"/>
    <lineage>
        <taxon>Bacteria</taxon>
        <taxon>Pseudomonadati</taxon>
        <taxon>Pseudomonadota</taxon>
        <taxon>Gammaproteobacteria</taxon>
        <taxon>Pasteurellales</taxon>
        <taxon>Pasteurellaceae</taxon>
        <taxon>Actinobacillus</taxon>
    </lineage>
</organism>
<name>A0A448TSW0_9PAST</name>
<dbReference type="AlphaFoldDB" id="A0A448TSW0"/>
<reference evidence="1 2" key="1">
    <citation type="submission" date="2018-12" db="EMBL/GenBank/DDBJ databases">
        <authorList>
            <consortium name="Pathogen Informatics"/>
        </authorList>
    </citation>
    <scope>NUCLEOTIDE SEQUENCE [LARGE SCALE GENOMIC DNA]</scope>
    <source>
        <strain evidence="1 2">NCTC12871</strain>
    </source>
</reference>
<dbReference type="KEGG" id="adp:NCTC12871_00286"/>
<accession>A0A448TSW0</accession>
<protein>
    <submittedName>
        <fullName evidence="1">Flp pilus assembly protein, ATPase</fullName>
    </submittedName>
</protein>
<dbReference type="InterPro" id="IPR027417">
    <property type="entry name" value="P-loop_NTPase"/>
</dbReference>
<evidence type="ECO:0000313" key="2">
    <source>
        <dbReference type="Proteomes" id="UP000279799"/>
    </source>
</evidence>
<gene>
    <name evidence="1" type="ORF">NCTC12871_00286</name>
</gene>
<proteinExistence type="predicted"/>
<dbReference type="OrthoDB" id="7066706at2"/>
<dbReference type="Proteomes" id="UP000279799">
    <property type="component" value="Chromosome"/>
</dbReference>